<feature type="domain" description="Transcriptional regulator LacI/GalR-like sensor" evidence="5">
    <location>
        <begin position="7"/>
        <end position="72"/>
    </location>
</feature>
<dbReference type="SUPFAM" id="SSF53822">
    <property type="entry name" value="Periplasmic binding protein-like I"/>
    <property type="match status" value="1"/>
</dbReference>
<evidence type="ECO:0000256" key="3">
    <source>
        <dbReference type="ARBA" id="ARBA00023163"/>
    </source>
</evidence>
<dbReference type="GO" id="GO:0000976">
    <property type="term" value="F:transcription cis-regulatory region binding"/>
    <property type="evidence" value="ECO:0007669"/>
    <property type="project" value="TreeGrafter"/>
</dbReference>
<dbReference type="CDD" id="cd06267">
    <property type="entry name" value="PBP1_LacI_sugar_binding-like"/>
    <property type="match status" value="1"/>
</dbReference>
<accession>A0A7C2M6T6</accession>
<organism evidence="6">
    <name type="scientific">Salinimicrobium catena</name>
    <dbReference type="NCBI Taxonomy" id="390640"/>
    <lineage>
        <taxon>Bacteria</taxon>
        <taxon>Pseudomonadati</taxon>
        <taxon>Bacteroidota</taxon>
        <taxon>Flavobacteriia</taxon>
        <taxon>Flavobacteriales</taxon>
        <taxon>Flavobacteriaceae</taxon>
        <taxon>Salinimicrobium</taxon>
    </lineage>
</organism>
<evidence type="ECO:0000256" key="4">
    <source>
        <dbReference type="SAM" id="Phobius"/>
    </source>
</evidence>
<feature type="transmembrane region" description="Helical" evidence="4">
    <location>
        <begin position="98"/>
        <end position="116"/>
    </location>
</feature>
<keyword evidence="3" id="KW-0804">Transcription</keyword>
<keyword evidence="4" id="KW-1133">Transmembrane helix</keyword>
<dbReference type="Pfam" id="PF13377">
    <property type="entry name" value="Peripla_BP_3"/>
    <property type="match status" value="1"/>
</dbReference>
<evidence type="ECO:0000313" key="6">
    <source>
        <dbReference type="EMBL" id="HER41201.1"/>
    </source>
</evidence>
<keyword evidence="4" id="KW-0472">Membrane</keyword>
<dbReference type="PANTHER" id="PTHR30146:SF109">
    <property type="entry name" value="HTH-TYPE TRANSCRIPTIONAL REGULATOR GALS"/>
    <property type="match status" value="1"/>
</dbReference>
<dbReference type="Proteomes" id="UP000885753">
    <property type="component" value="Unassembled WGS sequence"/>
</dbReference>
<name>A0A7C2M6T6_9FLAO</name>
<dbReference type="PANTHER" id="PTHR30146">
    <property type="entry name" value="LACI-RELATED TRANSCRIPTIONAL REPRESSOR"/>
    <property type="match status" value="1"/>
</dbReference>
<comment type="caution">
    <text evidence="6">The sequence shown here is derived from an EMBL/GenBank/DDBJ whole genome shotgun (WGS) entry which is preliminary data.</text>
</comment>
<proteinExistence type="predicted"/>
<keyword evidence="4" id="KW-0812">Transmembrane</keyword>
<dbReference type="InterPro" id="IPR028082">
    <property type="entry name" value="Peripla_BP_I"/>
</dbReference>
<dbReference type="Gene3D" id="3.40.50.2300">
    <property type="match status" value="2"/>
</dbReference>
<protein>
    <submittedName>
        <fullName evidence="6">LacI family transcriptional regulator</fullName>
    </submittedName>
</protein>
<sequence length="118" mass="13053">EQFSTSAIRGLLNKGLKVPDDVSVIGFSDGELAKRFIPSLTTINQHGAEIGARAARLLIEKLERPVDAEESFQTQIVETSLIGKGVYPAQIKCSGPNLFYIFGLIFIETYIFTPLFKF</sequence>
<keyword evidence="2" id="KW-0238">DNA-binding</keyword>
<feature type="non-terminal residue" evidence="6">
    <location>
        <position position="1"/>
    </location>
</feature>
<evidence type="ECO:0000256" key="1">
    <source>
        <dbReference type="ARBA" id="ARBA00023015"/>
    </source>
</evidence>
<dbReference type="GO" id="GO:0003700">
    <property type="term" value="F:DNA-binding transcription factor activity"/>
    <property type="evidence" value="ECO:0007669"/>
    <property type="project" value="TreeGrafter"/>
</dbReference>
<gene>
    <name evidence="6" type="ORF">ENO10_08275</name>
</gene>
<dbReference type="AlphaFoldDB" id="A0A7C2M6T6"/>
<evidence type="ECO:0000256" key="2">
    <source>
        <dbReference type="ARBA" id="ARBA00023125"/>
    </source>
</evidence>
<dbReference type="EMBL" id="DSEE01000596">
    <property type="protein sequence ID" value="HER41201.1"/>
    <property type="molecule type" value="Genomic_DNA"/>
</dbReference>
<reference evidence="6" key="1">
    <citation type="journal article" date="2020" name="mSystems">
        <title>Genome- and Community-Level Interaction Insights into Carbon Utilization and Element Cycling Functions of Hydrothermarchaeota in Hydrothermal Sediment.</title>
        <authorList>
            <person name="Zhou Z."/>
            <person name="Liu Y."/>
            <person name="Xu W."/>
            <person name="Pan J."/>
            <person name="Luo Z.H."/>
            <person name="Li M."/>
        </authorList>
    </citation>
    <scope>NUCLEOTIDE SEQUENCE [LARGE SCALE GENOMIC DNA]</scope>
    <source>
        <strain evidence="6">SpSt-1235</strain>
    </source>
</reference>
<dbReference type="InterPro" id="IPR046335">
    <property type="entry name" value="LacI/GalR-like_sensor"/>
</dbReference>
<keyword evidence="1" id="KW-0805">Transcription regulation</keyword>
<evidence type="ECO:0000259" key="5">
    <source>
        <dbReference type="Pfam" id="PF13377"/>
    </source>
</evidence>